<evidence type="ECO:0000256" key="14">
    <source>
        <dbReference type="ARBA" id="ARBA00023015"/>
    </source>
</evidence>
<keyword evidence="14" id="KW-0805">Transcription regulation</keyword>
<keyword evidence="16" id="KW-0539">Nucleus</keyword>
<evidence type="ECO:0000256" key="13">
    <source>
        <dbReference type="ARBA" id="ARBA00023004"/>
    </source>
</evidence>
<feature type="domain" description="JmjC" evidence="22">
    <location>
        <begin position="441"/>
        <end position="609"/>
    </location>
</feature>
<evidence type="ECO:0000256" key="17">
    <source>
        <dbReference type="ARBA" id="ARBA00031083"/>
    </source>
</evidence>
<evidence type="ECO:0000256" key="7">
    <source>
        <dbReference type="ARBA" id="ARBA00022723"/>
    </source>
</evidence>
<evidence type="ECO:0000256" key="1">
    <source>
        <dbReference type="ARBA" id="ARBA00001954"/>
    </source>
</evidence>
<evidence type="ECO:0000256" key="15">
    <source>
        <dbReference type="ARBA" id="ARBA00023163"/>
    </source>
</evidence>
<comment type="function">
    <text evidence="2">Histone demethylase that specifically demethylates 'Lys-36' of histone H3, thereby playing a central role in histone code.</text>
</comment>
<evidence type="ECO:0000256" key="2">
    <source>
        <dbReference type="ARBA" id="ARBA00003909"/>
    </source>
</evidence>
<dbReference type="OrthoDB" id="5876800at2759"/>
<protein>
    <recommendedName>
        <fullName evidence="6">JmjC domain-containing histone demethylation protein 1</fullName>
        <ecNumber evidence="5">1.14.11.27</ecNumber>
    </recommendedName>
    <alternativeName>
        <fullName evidence="17">[Histone-H3]-lysine-36 demethylase 1</fullName>
    </alternativeName>
</protein>
<dbReference type="GO" id="GO:0140680">
    <property type="term" value="F:histone H3K36me/H3K36me2 demethylase activity"/>
    <property type="evidence" value="ECO:0007669"/>
    <property type="project" value="UniProtKB-EC"/>
</dbReference>
<gene>
    <name evidence="23" type="ORF">K437DRAFT_256903</name>
</gene>
<dbReference type="SMART" id="SM00249">
    <property type="entry name" value="PHD"/>
    <property type="match status" value="1"/>
</dbReference>
<comment type="catalytic activity">
    <reaction evidence="18">
        <text>N(6),N(6)-dimethyl-L-lysyl(36)-[histone H3] + 2 2-oxoglutarate + 2 O2 = L-lysyl(36)-[histone H3] + 2 formaldehyde + 2 succinate + 2 CO2</text>
        <dbReference type="Rhea" id="RHEA:42032"/>
        <dbReference type="Rhea" id="RHEA-COMP:9785"/>
        <dbReference type="Rhea" id="RHEA-COMP:9787"/>
        <dbReference type="ChEBI" id="CHEBI:15379"/>
        <dbReference type="ChEBI" id="CHEBI:16526"/>
        <dbReference type="ChEBI" id="CHEBI:16810"/>
        <dbReference type="ChEBI" id="CHEBI:16842"/>
        <dbReference type="ChEBI" id="CHEBI:29969"/>
        <dbReference type="ChEBI" id="CHEBI:30031"/>
        <dbReference type="ChEBI" id="CHEBI:61976"/>
        <dbReference type="EC" id="1.14.11.27"/>
    </reaction>
</comment>
<evidence type="ECO:0000256" key="20">
    <source>
        <dbReference type="SAM" id="MobiDB-lite"/>
    </source>
</evidence>
<comment type="cofactor">
    <cofactor evidence="1">
        <name>Fe(2+)</name>
        <dbReference type="ChEBI" id="CHEBI:29033"/>
    </cofactor>
</comment>
<evidence type="ECO:0000313" key="24">
    <source>
        <dbReference type="Proteomes" id="UP000027361"/>
    </source>
</evidence>
<dbReference type="InterPro" id="IPR050690">
    <property type="entry name" value="JHDM1_Histone_Demethylase"/>
</dbReference>
<evidence type="ECO:0000256" key="6">
    <source>
        <dbReference type="ARBA" id="ARBA00015153"/>
    </source>
</evidence>
<dbReference type="InterPro" id="IPR019787">
    <property type="entry name" value="Znf_PHD-finger"/>
</dbReference>
<evidence type="ECO:0000256" key="19">
    <source>
        <dbReference type="PROSITE-ProRule" id="PRU00146"/>
    </source>
</evidence>
<evidence type="ECO:0000256" key="5">
    <source>
        <dbReference type="ARBA" id="ARBA00013246"/>
    </source>
</evidence>
<dbReference type="InterPro" id="IPR003347">
    <property type="entry name" value="JmjC_dom"/>
</dbReference>
<keyword evidence="24" id="KW-1185">Reference proteome</keyword>
<keyword evidence="9" id="KW-0862">Zinc</keyword>
<evidence type="ECO:0000313" key="23">
    <source>
        <dbReference type="EMBL" id="KDN44758.1"/>
    </source>
</evidence>
<organism evidence="23 24">
    <name type="scientific">Tilletiaria anomala (strain ATCC 24038 / CBS 436.72 / UBC 951)</name>
    <dbReference type="NCBI Taxonomy" id="1037660"/>
    <lineage>
        <taxon>Eukaryota</taxon>
        <taxon>Fungi</taxon>
        <taxon>Dikarya</taxon>
        <taxon>Basidiomycota</taxon>
        <taxon>Ustilaginomycotina</taxon>
        <taxon>Exobasidiomycetes</taxon>
        <taxon>Georgefischeriales</taxon>
        <taxon>Tilletiariaceae</taxon>
        <taxon>Tilletiaria</taxon>
    </lineage>
</organism>
<evidence type="ECO:0000256" key="11">
    <source>
        <dbReference type="ARBA" id="ARBA00022964"/>
    </source>
</evidence>
<accession>A0A066VWU8</accession>
<dbReference type="RefSeq" id="XP_013242932.1">
    <property type="nucleotide sequence ID" value="XM_013387478.1"/>
</dbReference>
<dbReference type="InterPro" id="IPR041070">
    <property type="entry name" value="JHD"/>
</dbReference>
<keyword evidence="12" id="KW-0560">Oxidoreductase</keyword>
<comment type="subcellular location">
    <subcellularLocation>
        <location evidence="3">Nucleus</location>
    </subcellularLocation>
</comment>
<sequence>MASSGTVELCRNDGGFMHVPERALGSDLSAGAASSMSVPVMALASTSELSQVTTPQAAPTSGIHDQLDSRPLPTLCPSCPPLEELLRQTGSSRQADTVSWIQCSKSSCRTWYHAHCMSLDPELFSRWYCPPCIDASVQAPSEDNGRRVMVLANKLKPIPRRTGRQRTAVDYAAVEQGRPPNAIERWKTVLECNDKILPDRYRRMHGYEWNMRWIVEDETAFANPVLVPGATRRKLEAQRAEELRSRKENAQKRRGEREARKAQFKADQPGLESDSDSNSGGEAELQPAPISLEDIQQACDLDPGTTPNSVPAAMQQKEPTAADRHDAFAIEPANSKGGDVVSASRLRPGMKPVRTSIPGMQVPPPGMTIWDIADVLGHHTPIEVIDVESQTSSFSSTNSTSSNFVTHGRIHHAWNLATWAEYFYTAAEKRRKVLNVISLEVSGTPMEEFVQAPELVRQLDWVTRDWPSDKISTAQATMKGSDGTSWPKVQRYVLMGVQGAYTDFHVDFAASSVYYHVVFGQKTFLFAPPTTRNLKQYRLWSSSTRQDVEWLGKNLEQLTRVDVFAGDTLLIPSGWIHAVYTPLDTLVVGGNFLHDLGAAMQLRLVEIENQSLVQRKAKFPHLKRLLWYVAHNWTGRLKGCTQASPLEAIPVLPPRRKVFPGLRLVLQMLEDDIELLDEVAAGSSKSPHGPAALKKEVKAAKEAIPFGLAKDNAKNGRAMLVELRELLDKKQEAHKPKQEGKAVKATSAITSEGVKQKKTPAAQPKRKASLAADDVGSGKRSKADPAEPSKPLPKIAVAPKRKNAKQPIVKAAKTTNPVPSEHPAADETGWQGMIRAAALGLRTR</sequence>
<feature type="compositionally biased region" description="Basic and acidic residues" evidence="20">
    <location>
        <begin position="238"/>
        <end position="261"/>
    </location>
</feature>
<dbReference type="InterPro" id="IPR011011">
    <property type="entry name" value="Znf_FYVE_PHD"/>
</dbReference>
<dbReference type="SMART" id="SM00558">
    <property type="entry name" value="JmjC"/>
    <property type="match status" value="1"/>
</dbReference>
<dbReference type="PANTHER" id="PTHR23123">
    <property type="entry name" value="PHD/F-BOX CONTAINING PROTEIN"/>
    <property type="match status" value="1"/>
</dbReference>
<dbReference type="OMA" id="DWVTRDW"/>
<dbReference type="GO" id="GO:0008270">
    <property type="term" value="F:zinc ion binding"/>
    <property type="evidence" value="ECO:0007669"/>
    <property type="project" value="UniProtKB-KW"/>
</dbReference>
<dbReference type="InterPro" id="IPR001965">
    <property type="entry name" value="Znf_PHD"/>
</dbReference>
<dbReference type="InterPro" id="IPR019786">
    <property type="entry name" value="Zinc_finger_PHD-type_CS"/>
</dbReference>
<proteinExistence type="inferred from homology"/>
<dbReference type="PROSITE" id="PS01359">
    <property type="entry name" value="ZF_PHD_1"/>
    <property type="match status" value="1"/>
</dbReference>
<evidence type="ECO:0000256" key="10">
    <source>
        <dbReference type="ARBA" id="ARBA00022853"/>
    </source>
</evidence>
<comment type="caution">
    <text evidence="23">The sequence shown here is derived from an EMBL/GenBank/DDBJ whole genome shotgun (WGS) entry which is preliminary data.</text>
</comment>
<feature type="domain" description="PHD-type" evidence="21">
    <location>
        <begin position="73"/>
        <end position="135"/>
    </location>
</feature>
<dbReference type="SUPFAM" id="SSF51197">
    <property type="entry name" value="Clavaminate synthase-like"/>
    <property type="match status" value="1"/>
</dbReference>
<dbReference type="PROSITE" id="PS50016">
    <property type="entry name" value="ZF_PHD_2"/>
    <property type="match status" value="1"/>
</dbReference>
<feature type="region of interest" description="Disordered" evidence="20">
    <location>
        <begin position="238"/>
        <end position="285"/>
    </location>
</feature>
<keyword evidence="10" id="KW-0156">Chromatin regulator</keyword>
<reference evidence="23 24" key="1">
    <citation type="submission" date="2014-05" db="EMBL/GenBank/DDBJ databases">
        <title>Draft genome sequence of a rare smut relative, Tilletiaria anomala UBC 951.</title>
        <authorList>
            <consortium name="DOE Joint Genome Institute"/>
            <person name="Toome M."/>
            <person name="Kuo A."/>
            <person name="Henrissat B."/>
            <person name="Lipzen A."/>
            <person name="Tritt A."/>
            <person name="Yoshinaga Y."/>
            <person name="Zane M."/>
            <person name="Barry K."/>
            <person name="Grigoriev I.V."/>
            <person name="Spatafora J.W."/>
            <person name="Aimea M.C."/>
        </authorList>
    </citation>
    <scope>NUCLEOTIDE SEQUENCE [LARGE SCALE GENOMIC DNA]</scope>
    <source>
        <strain evidence="23 24">UBC 951</strain>
    </source>
</reference>
<evidence type="ECO:0000256" key="16">
    <source>
        <dbReference type="ARBA" id="ARBA00023242"/>
    </source>
</evidence>
<dbReference type="InterPro" id="IPR013083">
    <property type="entry name" value="Znf_RING/FYVE/PHD"/>
</dbReference>
<evidence type="ECO:0000259" key="22">
    <source>
        <dbReference type="PROSITE" id="PS51184"/>
    </source>
</evidence>
<comment type="similarity">
    <text evidence="4">Belongs to the JHDM1 histone demethylase family.</text>
</comment>
<dbReference type="AlphaFoldDB" id="A0A066VWU8"/>
<dbReference type="EC" id="1.14.11.27" evidence="5"/>
<evidence type="ECO:0000259" key="21">
    <source>
        <dbReference type="PROSITE" id="PS50016"/>
    </source>
</evidence>
<dbReference type="EMBL" id="JMSN01000048">
    <property type="protein sequence ID" value="KDN44758.1"/>
    <property type="molecule type" value="Genomic_DNA"/>
</dbReference>
<dbReference type="CDD" id="cd15517">
    <property type="entry name" value="PHD_TCF19_like"/>
    <property type="match status" value="1"/>
</dbReference>
<evidence type="ECO:0000256" key="8">
    <source>
        <dbReference type="ARBA" id="ARBA00022771"/>
    </source>
</evidence>
<dbReference type="Gene3D" id="3.30.40.10">
    <property type="entry name" value="Zinc/RING finger domain, C3HC4 (zinc finger)"/>
    <property type="match status" value="1"/>
</dbReference>
<evidence type="ECO:0000256" key="18">
    <source>
        <dbReference type="ARBA" id="ARBA00047915"/>
    </source>
</evidence>
<dbReference type="Pfam" id="PF17811">
    <property type="entry name" value="JHD"/>
    <property type="match status" value="1"/>
</dbReference>
<dbReference type="PROSITE" id="PS51184">
    <property type="entry name" value="JMJC"/>
    <property type="match status" value="1"/>
</dbReference>
<keyword evidence="11" id="KW-0223">Dioxygenase</keyword>
<evidence type="ECO:0000256" key="9">
    <source>
        <dbReference type="ARBA" id="ARBA00022833"/>
    </source>
</evidence>
<dbReference type="Proteomes" id="UP000027361">
    <property type="component" value="Unassembled WGS sequence"/>
</dbReference>
<keyword evidence="15" id="KW-0804">Transcription</keyword>
<dbReference type="HOGENOM" id="CLU_337449_0_0_1"/>
<dbReference type="Gene3D" id="2.60.120.650">
    <property type="entry name" value="Cupin"/>
    <property type="match status" value="1"/>
</dbReference>
<dbReference type="GO" id="GO:0005634">
    <property type="term" value="C:nucleus"/>
    <property type="evidence" value="ECO:0007669"/>
    <property type="project" value="UniProtKB-SubCell"/>
</dbReference>
<dbReference type="InParanoid" id="A0A066VWU8"/>
<keyword evidence="8 19" id="KW-0863">Zinc-finger</keyword>
<keyword evidence="13" id="KW-0408">Iron</keyword>
<dbReference type="STRING" id="1037660.A0A066VWU8"/>
<feature type="region of interest" description="Disordered" evidence="20">
    <location>
        <begin position="299"/>
        <end position="323"/>
    </location>
</feature>
<evidence type="ECO:0000256" key="3">
    <source>
        <dbReference type="ARBA" id="ARBA00004123"/>
    </source>
</evidence>
<evidence type="ECO:0000256" key="4">
    <source>
        <dbReference type="ARBA" id="ARBA00008037"/>
    </source>
</evidence>
<feature type="compositionally biased region" description="Basic and acidic residues" evidence="20">
    <location>
        <begin position="731"/>
        <end position="742"/>
    </location>
</feature>
<feature type="region of interest" description="Disordered" evidence="20">
    <location>
        <begin position="731"/>
        <end position="831"/>
    </location>
</feature>
<keyword evidence="7" id="KW-0479">Metal-binding</keyword>
<evidence type="ECO:0000256" key="12">
    <source>
        <dbReference type="ARBA" id="ARBA00023002"/>
    </source>
</evidence>
<name>A0A066VWU8_TILAU</name>
<dbReference type="SUPFAM" id="SSF57903">
    <property type="entry name" value="FYVE/PHD zinc finger"/>
    <property type="match status" value="1"/>
</dbReference>
<dbReference type="GeneID" id="25264553"/>